<organism evidence="2 3">
    <name type="scientific">Trema orientale</name>
    <name type="common">Charcoal tree</name>
    <name type="synonym">Celtis orientalis</name>
    <dbReference type="NCBI Taxonomy" id="63057"/>
    <lineage>
        <taxon>Eukaryota</taxon>
        <taxon>Viridiplantae</taxon>
        <taxon>Streptophyta</taxon>
        <taxon>Embryophyta</taxon>
        <taxon>Tracheophyta</taxon>
        <taxon>Spermatophyta</taxon>
        <taxon>Magnoliopsida</taxon>
        <taxon>eudicotyledons</taxon>
        <taxon>Gunneridae</taxon>
        <taxon>Pentapetalae</taxon>
        <taxon>rosids</taxon>
        <taxon>fabids</taxon>
        <taxon>Rosales</taxon>
        <taxon>Cannabaceae</taxon>
        <taxon>Trema</taxon>
    </lineage>
</organism>
<name>A0A2P5FQM4_TREOI</name>
<dbReference type="InParanoid" id="A0A2P5FQM4"/>
<dbReference type="AlphaFoldDB" id="A0A2P5FQM4"/>
<gene>
    <name evidence="2" type="ORF">TorRG33x02_042090</name>
</gene>
<evidence type="ECO:0000313" key="3">
    <source>
        <dbReference type="Proteomes" id="UP000237000"/>
    </source>
</evidence>
<sequence length="82" mass="9533">MCQRGNLAVGSSWQLEIIERKELWELGLRERERETEYYRTESVRAGPTRSTSQSQPVMLASPEHDTHSPRFVMHSSIFILAQ</sequence>
<dbReference type="EMBL" id="JXTC01000015">
    <property type="protein sequence ID" value="POO00082.1"/>
    <property type="molecule type" value="Genomic_DNA"/>
</dbReference>
<keyword evidence="3" id="KW-1185">Reference proteome</keyword>
<evidence type="ECO:0000313" key="2">
    <source>
        <dbReference type="EMBL" id="POO00082.1"/>
    </source>
</evidence>
<protein>
    <submittedName>
        <fullName evidence="2">Uncharacterized protein</fullName>
    </submittedName>
</protein>
<evidence type="ECO:0000256" key="1">
    <source>
        <dbReference type="SAM" id="MobiDB-lite"/>
    </source>
</evidence>
<dbReference type="Proteomes" id="UP000237000">
    <property type="component" value="Unassembled WGS sequence"/>
</dbReference>
<feature type="region of interest" description="Disordered" evidence="1">
    <location>
        <begin position="36"/>
        <end position="68"/>
    </location>
</feature>
<proteinExistence type="predicted"/>
<accession>A0A2P5FQM4</accession>
<comment type="caution">
    <text evidence="2">The sequence shown here is derived from an EMBL/GenBank/DDBJ whole genome shotgun (WGS) entry which is preliminary data.</text>
</comment>
<reference evidence="3" key="1">
    <citation type="submission" date="2016-06" db="EMBL/GenBank/DDBJ databases">
        <title>Parallel loss of symbiosis genes in relatives of nitrogen-fixing non-legume Parasponia.</title>
        <authorList>
            <person name="Van Velzen R."/>
            <person name="Holmer R."/>
            <person name="Bu F."/>
            <person name="Rutten L."/>
            <person name="Van Zeijl A."/>
            <person name="Liu W."/>
            <person name="Santuari L."/>
            <person name="Cao Q."/>
            <person name="Sharma T."/>
            <person name="Shen D."/>
            <person name="Roswanjaya Y."/>
            <person name="Wardhani T."/>
            <person name="Kalhor M.S."/>
            <person name="Jansen J."/>
            <person name="Van den Hoogen J."/>
            <person name="Gungor B."/>
            <person name="Hartog M."/>
            <person name="Hontelez J."/>
            <person name="Verver J."/>
            <person name="Yang W.-C."/>
            <person name="Schijlen E."/>
            <person name="Repin R."/>
            <person name="Schilthuizen M."/>
            <person name="Schranz E."/>
            <person name="Heidstra R."/>
            <person name="Miyata K."/>
            <person name="Fedorova E."/>
            <person name="Kohlen W."/>
            <person name="Bisseling T."/>
            <person name="Smit S."/>
            <person name="Geurts R."/>
        </authorList>
    </citation>
    <scope>NUCLEOTIDE SEQUENCE [LARGE SCALE GENOMIC DNA]</scope>
    <source>
        <strain evidence="3">cv. RG33-2</strain>
    </source>
</reference>